<keyword evidence="3" id="KW-1185">Reference proteome</keyword>
<accession>A0A1G7YA03</accession>
<dbReference type="OrthoDB" id="1495718at2"/>
<evidence type="ECO:0000313" key="2">
    <source>
        <dbReference type="EMBL" id="SDG93217.1"/>
    </source>
</evidence>
<dbReference type="AlphaFoldDB" id="A0A1G7YA03"/>
<dbReference type="RefSeq" id="WP_093368634.1">
    <property type="nucleotide sequence ID" value="NZ_FNCW01000011.1"/>
</dbReference>
<dbReference type="STRING" id="470826.SAMN04488027_11165"/>
<dbReference type="InterPro" id="IPR021428">
    <property type="entry name" value="DUF3078"/>
</dbReference>
<feature type="chain" id="PRO_5011649433" description="DUF3078 domain-containing protein" evidence="1">
    <location>
        <begin position="20"/>
        <end position="352"/>
    </location>
</feature>
<organism evidence="2 3">
    <name type="scientific">Psychroflexus sediminis</name>
    <dbReference type="NCBI Taxonomy" id="470826"/>
    <lineage>
        <taxon>Bacteria</taxon>
        <taxon>Pseudomonadati</taxon>
        <taxon>Bacteroidota</taxon>
        <taxon>Flavobacteriia</taxon>
        <taxon>Flavobacteriales</taxon>
        <taxon>Flavobacteriaceae</taxon>
        <taxon>Psychroflexus</taxon>
    </lineage>
</organism>
<keyword evidence="1" id="KW-0732">Signal</keyword>
<sequence length="352" mass="40051">MKKLLTSILILGFTVQVNAQSFGEIQKVEPIGDQIYPIGAMPLISTSFDIVDFYQFEFNELVPTTGRTSFWEKINKFTLDLSEVAFLNWNAGGSNSISGLYGMNIGRIYKNDGFRWDNQFLFRYGINQQEGQELRKTEDDLELTSSFGYEVSKNSKWFYSGKFRFKTQVARGYNYPDIETSISEFMAPGYVFLGVGAKFVEPNEEFELYLSPLTQKSTFVLNQRLANQGAFGVQAALRDEQGNIIREGKTSRNELGILVTNEFKQKLFDSTVLSSRLTLYTDYINNFGNIDVDWELVFDFKINNFMRASLGAHIRYDDDIKIKEEAADGTLVEAGSRIQLKQQLGVGIVLDL</sequence>
<dbReference type="EMBL" id="FNCW01000011">
    <property type="protein sequence ID" value="SDG93217.1"/>
    <property type="molecule type" value="Genomic_DNA"/>
</dbReference>
<evidence type="ECO:0000256" key="1">
    <source>
        <dbReference type="SAM" id="SignalP"/>
    </source>
</evidence>
<protein>
    <recommendedName>
        <fullName evidence="4">DUF3078 domain-containing protein</fullName>
    </recommendedName>
</protein>
<gene>
    <name evidence="2" type="ORF">SAMN04488027_11165</name>
</gene>
<evidence type="ECO:0008006" key="4">
    <source>
        <dbReference type="Google" id="ProtNLM"/>
    </source>
</evidence>
<feature type="signal peptide" evidence="1">
    <location>
        <begin position="1"/>
        <end position="19"/>
    </location>
</feature>
<evidence type="ECO:0000313" key="3">
    <source>
        <dbReference type="Proteomes" id="UP000199296"/>
    </source>
</evidence>
<reference evidence="2 3" key="1">
    <citation type="submission" date="2016-10" db="EMBL/GenBank/DDBJ databases">
        <authorList>
            <person name="de Groot N.N."/>
        </authorList>
    </citation>
    <scope>NUCLEOTIDE SEQUENCE [LARGE SCALE GENOMIC DNA]</scope>
    <source>
        <strain evidence="2 3">DSM 19803</strain>
    </source>
</reference>
<proteinExistence type="predicted"/>
<dbReference type="Pfam" id="PF11276">
    <property type="entry name" value="DUF3078"/>
    <property type="match status" value="1"/>
</dbReference>
<name>A0A1G7YA03_9FLAO</name>
<dbReference type="Proteomes" id="UP000199296">
    <property type="component" value="Unassembled WGS sequence"/>
</dbReference>